<accession>A0A915KV89</accession>
<proteinExistence type="predicted"/>
<organism evidence="2 3">
    <name type="scientific">Romanomermis culicivorax</name>
    <name type="common">Nematode worm</name>
    <dbReference type="NCBI Taxonomy" id="13658"/>
    <lineage>
        <taxon>Eukaryota</taxon>
        <taxon>Metazoa</taxon>
        <taxon>Ecdysozoa</taxon>
        <taxon>Nematoda</taxon>
        <taxon>Enoplea</taxon>
        <taxon>Dorylaimia</taxon>
        <taxon>Mermithida</taxon>
        <taxon>Mermithoidea</taxon>
        <taxon>Mermithidae</taxon>
        <taxon>Romanomermis</taxon>
    </lineage>
</organism>
<dbReference type="AlphaFoldDB" id="A0A915KV89"/>
<sequence length="128" mass="14672">MPGIQLTDRTLLIFLKRKVRIVWDYGINSNLFGLVVGKSTNRCLVCRILEQKTHTPRKKVSDTIIQKPESLFCNFPHTQRDTIVFRIFIIIAAFIGIVVRWRNGLKSATVADCRRLSSIVAGCRRQKS</sequence>
<evidence type="ECO:0000256" key="1">
    <source>
        <dbReference type="SAM" id="Phobius"/>
    </source>
</evidence>
<keyword evidence="1" id="KW-1133">Transmembrane helix</keyword>
<name>A0A915KV89_ROMCU</name>
<reference evidence="3" key="1">
    <citation type="submission" date="2022-11" db="UniProtKB">
        <authorList>
            <consortium name="WormBaseParasite"/>
        </authorList>
    </citation>
    <scope>IDENTIFICATION</scope>
</reference>
<dbReference type="Proteomes" id="UP000887565">
    <property type="component" value="Unplaced"/>
</dbReference>
<evidence type="ECO:0000313" key="3">
    <source>
        <dbReference type="WBParaSite" id="nRc.2.0.1.t42710-RA"/>
    </source>
</evidence>
<keyword evidence="1" id="KW-0812">Transmembrane</keyword>
<feature type="transmembrane region" description="Helical" evidence="1">
    <location>
        <begin position="83"/>
        <end position="101"/>
    </location>
</feature>
<dbReference type="WBParaSite" id="nRc.2.0.1.t42710-RA">
    <property type="protein sequence ID" value="nRc.2.0.1.t42710-RA"/>
    <property type="gene ID" value="nRc.2.0.1.g42710"/>
</dbReference>
<keyword evidence="1" id="KW-0472">Membrane</keyword>
<protein>
    <submittedName>
        <fullName evidence="3">Uncharacterized protein</fullName>
    </submittedName>
</protein>
<keyword evidence="2" id="KW-1185">Reference proteome</keyword>
<evidence type="ECO:0000313" key="2">
    <source>
        <dbReference type="Proteomes" id="UP000887565"/>
    </source>
</evidence>